<evidence type="ECO:0000313" key="2">
    <source>
        <dbReference type="EMBL" id="SHF95607.1"/>
    </source>
</evidence>
<organism evidence="2 3">
    <name type="scientific">Ornithinibacillus halophilus</name>
    <dbReference type="NCBI Taxonomy" id="930117"/>
    <lineage>
        <taxon>Bacteria</taxon>
        <taxon>Bacillati</taxon>
        <taxon>Bacillota</taxon>
        <taxon>Bacilli</taxon>
        <taxon>Bacillales</taxon>
        <taxon>Bacillaceae</taxon>
        <taxon>Ornithinibacillus</taxon>
    </lineage>
</organism>
<feature type="signal peptide" evidence="1">
    <location>
        <begin position="1"/>
        <end position="26"/>
    </location>
</feature>
<sequence length="116" mass="12140">MKKKVLILFIAVAAIFAGISSTSVLATTEQPVQRVDFKHADESEVVKPEYIPALVAIANAARVAQAGVKAAKWAGGAFGVGFTGAAGADLYNRITGTFSTEEVVPEDAEVVFDLNN</sequence>
<name>A0A1M5FVN3_9BACI</name>
<feature type="chain" id="PRO_5012431843" evidence="1">
    <location>
        <begin position="27"/>
        <end position="116"/>
    </location>
</feature>
<keyword evidence="1" id="KW-0732">Signal</keyword>
<evidence type="ECO:0000256" key="1">
    <source>
        <dbReference type="SAM" id="SignalP"/>
    </source>
</evidence>
<dbReference type="Proteomes" id="UP000183988">
    <property type="component" value="Unassembled WGS sequence"/>
</dbReference>
<accession>A0A1M5FVN3</accession>
<dbReference type="AlphaFoldDB" id="A0A1M5FVN3"/>
<evidence type="ECO:0000313" key="3">
    <source>
        <dbReference type="Proteomes" id="UP000183988"/>
    </source>
</evidence>
<dbReference type="EMBL" id="FQVW01000010">
    <property type="protein sequence ID" value="SHF95607.1"/>
    <property type="molecule type" value="Genomic_DNA"/>
</dbReference>
<gene>
    <name evidence="2" type="ORF">SAMN05216225_101053</name>
</gene>
<proteinExistence type="predicted"/>
<protein>
    <submittedName>
        <fullName evidence="2">Uncharacterized protein</fullName>
    </submittedName>
</protein>
<dbReference type="RefSeq" id="WP_072889258.1">
    <property type="nucleotide sequence ID" value="NZ_FQVW01000010.1"/>
</dbReference>
<dbReference type="STRING" id="930117.SAMN05216225_101053"/>
<keyword evidence="3" id="KW-1185">Reference proteome</keyword>
<reference evidence="2 3" key="1">
    <citation type="submission" date="2016-11" db="EMBL/GenBank/DDBJ databases">
        <authorList>
            <person name="Jaros S."/>
            <person name="Januszkiewicz K."/>
            <person name="Wedrychowicz H."/>
        </authorList>
    </citation>
    <scope>NUCLEOTIDE SEQUENCE [LARGE SCALE GENOMIC DNA]</scope>
    <source>
        <strain evidence="2 3">IBRC-M 10683</strain>
    </source>
</reference>